<feature type="region of interest" description="Disordered" evidence="1">
    <location>
        <begin position="1"/>
        <end position="71"/>
    </location>
</feature>
<evidence type="ECO:0000313" key="2">
    <source>
        <dbReference type="EMBL" id="KAG2434102.1"/>
    </source>
</evidence>
<protein>
    <submittedName>
        <fullName evidence="2">Uncharacterized protein</fullName>
    </submittedName>
</protein>
<accession>A0A835SZ27</accession>
<name>A0A835SZ27_CHLIN</name>
<keyword evidence="3" id="KW-1185">Reference proteome</keyword>
<dbReference type="Proteomes" id="UP000650467">
    <property type="component" value="Unassembled WGS sequence"/>
</dbReference>
<sequence>MPKLSDYLARAKPPATTGASGSSGPPEEGTQQQQQPPQTDSLGPGSTGTGCSRPTQPLAAPRSTAVTPAHTAATAAAAGAASPTITPAAAPAPALLQQLHDRYAELFRRRLRERGSRCYRHPDGSLRPTPPPADYYSQANRQHWKELVQHARTAGGDPEYQMHGFSLRYGIGVPQEAHRRLCQELDLQEELQPPAAIGDFEGDPLADPDHPFNREWKQLADAVFAAAPHPWRYVGLPGAAAAATSGAPTSGGC</sequence>
<feature type="compositionally biased region" description="Low complexity" evidence="1">
    <location>
        <begin position="13"/>
        <end position="39"/>
    </location>
</feature>
<proteinExistence type="predicted"/>
<reference evidence="2" key="1">
    <citation type="journal article" date="2020" name="bioRxiv">
        <title>Comparative genomics of Chlamydomonas.</title>
        <authorList>
            <person name="Craig R.J."/>
            <person name="Hasan A.R."/>
            <person name="Ness R.W."/>
            <person name="Keightley P.D."/>
        </authorList>
    </citation>
    <scope>NUCLEOTIDE SEQUENCE</scope>
    <source>
        <strain evidence="2">SAG 7.73</strain>
    </source>
</reference>
<dbReference type="EMBL" id="JAEHOC010000017">
    <property type="protein sequence ID" value="KAG2434102.1"/>
    <property type="molecule type" value="Genomic_DNA"/>
</dbReference>
<dbReference type="AlphaFoldDB" id="A0A835SZ27"/>
<evidence type="ECO:0000313" key="3">
    <source>
        <dbReference type="Proteomes" id="UP000650467"/>
    </source>
</evidence>
<dbReference type="OrthoDB" id="512370at2759"/>
<gene>
    <name evidence="2" type="ORF">HXX76_007829</name>
</gene>
<evidence type="ECO:0000256" key="1">
    <source>
        <dbReference type="SAM" id="MobiDB-lite"/>
    </source>
</evidence>
<organism evidence="2 3">
    <name type="scientific">Chlamydomonas incerta</name>
    <dbReference type="NCBI Taxonomy" id="51695"/>
    <lineage>
        <taxon>Eukaryota</taxon>
        <taxon>Viridiplantae</taxon>
        <taxon>Chlorophyta</taxon>
        <taxon>core chlorophytes</taxon>
        <taxon>Chlorophyceae</taxon>
        <taxon>CS clade</taxon>
        <taxon>Chlamydomonadales</taxon>
        <taxon>Chlamydomonadaceae</taxon>
        <taxon>Chlamydomonas</taxon>
    </lineage>
</organism>
<comment type="caution">
    <text evidence="2">The sequence shown here is derived from an EMBL/GenBank/DDBJ whole genome shotgun (WGS) entry which is preliminary data.</text>
</comment>